<proteinExistence type="predicted"/>
<evidence type="ECO:0000256" key="1">
    <source>
        <dbReference type="SAM" id="MobiDB-lite"/>
    </source>
</evidence>
<feature type="compositionally biased region" description="Polar residues" evidence="1">
    <location>
        <begin position="30"/>
        <end position="40"/>
    </location>
</feature>
<protein>
    <submittedName>
        <fullName evidence="2">Uncharacterized protein</fullName>
    </submittedName>
</protein>
<keyword evidence="3" id="KW-1185">Reference proteome</keyword>
<feature type="region of interest" description="Disordered" evidence="1">
    <location>
        <begin position="30"/>
        <end position="85"/>
    </location>
</feature>
<evidence type="ECO:0000313" key="2">
    <source>
        <dbReference type="EMBL" id="CAJ1932577.1"/>
    </source>
</evidence>
<reference evidence="2" key="1">
    <citation type="submission" date="2023-08" db="EMBL/GenBank/DDBJ databases">
        <authorList>
            <person name="Audoor S."/>
            <person name="Bilcke G."/>
        </authorList>
    </citation>
    <scope>NUCLEOTIDE SEQUENCE</scope>
</reference>
<dbReference type="EMBL" id="CAKOGP040000224">
    <property type="protein sequence ID" value="CAJ1932577.1"/>
    <property type="molecule type" value="Genomic_DNA"/>
</dbReference>
<sequence length="148" mass="16479">MEGYFSRLMREYSATDFVIIRDDAAISESQRSEFSASVASNDEDEAPQRPSFGNSQSVAKNSAPTLPSRKKSIDDLSLTLKRKGGSRMKRMSLNDEMLSHGIRNIGSNELPKLPSGNRGSSSSRHMLFDDIFRDIDAMLKETADILDE</sequence>
<evidence type="ECO:0000313" key="3">
    <source>
        <dbReference type="Proteomes" id="UP001295423"/>
    </source>
</evidence>
<feature type="compositionally biased region" description="Polar residues" evidence="1">
    <location>
        <begin position="51"/>
        <end position="65"/>
    </location>
</feature>
<dbReference type="Proteomes" id="UP001295423">
    <property type="component" value="Unassembled WGS sequence"/>
</dbReference>
<comment type="caution">
    <text evidence="2">The sequence shown here is derived from an EMBL/GenBank/DDBJ whole genome shotgun (WGS) entry which is preliminary data.</text>
</comment>
<organism evidence="2 3">
    <name type="scientific">Cylindrotheca closterium</name>
    <dbReference type="NCBI Taxonomy" id="2856"/>
    <lineage>
        <taxon>Eukaryota</taxon>
        <taxon>Sar</taxon>
        <taxon>Stramenopiles</taxon>
        <taxon>Ochrophyta</taxon>
        <taxon>Bacillariophyta</taxon>
        <taxon>Bacillariophyceae</taxon>
        <taxon>Bacillariophycidae</taxon>
        <taxon>Bacillariales</taxon>
        <taxon>Bacillariaceae</taxon>
        <taxon>Cylindrotheca</taxon>
    </lineage>
</organism>
<accession>A0AAD2CFQ0</accession>
<gene>
    <name evidence="2" type="ORF">CYCCA115_LOCUS2906</name>
</gene>
<dbReference type="AlphaFoldDB" id="A0AAD2CFQ0"/>
<name>A0AAD2CFQ0_9STRA</name>